<evidence type="ECO:0000256" key="3">
    <source>
        <dbReference type="ARBA" id="ARBA00011510"/>
    </source>
</evidence>
<evidence type="ECO:0000256" key="8">
    <source>
        <dbReference type="ARBA" id="ARBA00029978"/>
    </source>
</evidence>
<dbReference type="RefSeq" id="YP_009634512.1">
    <property type="nucleotide sequence ID" value="NC_042274.1"/>
</dbReference>
<evidence type="ECO:0000256" key="6">
    <source>
        <dbReference type="ARBA" id="ARBA00022927"/>
    </source>
</evidence>
<geneLocation type="chloroplast" evidence="11"/>
<keyword evidence="9" id="KW-1001">Plastid inner membrane</keyword>
<organism evidence="11">
    <name type="scientific">Ligustrum vulgare</name>
    <name type="common">Common privet</name>
    <name type="synonym">Ligustrum insulare</name>
    <dbReference type="NCBI Taxonomy" id="13597"/>
    <lineage>
        <taxon>Eukaryota</taxon>
        <taxon>Viridiplantae</taxon>
        <taxon>Streptophyta</taxon>
        <taxon>Embryophyta</taxon>
        <taxon>Tracheophyta</taxon>
        <taxon>Spermatophyta</taxon>
        <taxon>Magnoliopsida</taxon>
        <taxon>eudicotyledons</taxon>
        <taxon>Gunneridae</taxon>
        <taxon>Pentapetalae</taxon>
        <taxon>asterids</taxon>
        <taxon>lamiids</taxon>
        <taxon>Lamiales</taxon>
        <taxon>Oleaceae</taxon>
        <taxon>Oleeae</taxon>
        <taxon>Ligustrum</taxon>
    </lineage>
</organism>
<feature type="transmembrane region" description="Helical" evidence="9">
    <location>
        <begin position="216"/>
        <end position="234"/>
    </location>
</feature>
<feature type="compositionally biased region" description="Acidic residues" evidence="10">
    <location>
        <begin position="253"/>
        <end position="272"/>
    </location>
</feature>
<feature type="region of interest" description="Disordered" evidence="10">
    <location>
        <begin position="633"/>
        <end position="663"/>
    </location>
</feature>
<keyword evidence="9 11" id="KW-0150">Chloroplast</keyword>
<feature type="region of interest" description="Disordered" evidence="10">
    <location>
        <begin position="247"/>
        <end position="320"/>
    </location>
</feature>
<dbReference type="Pfam" id="PF05758">
    <property type="entry name" value="Ycf1"/>
    <property type="match status" value="2"/>
</dbReference>
<dbReference type="InterPro" id="IPR008896">
    <property type="entry name" value="TIC214"/>
</dbReference>
<keyword evidence="9" id="KW-0472">Membrane</keyword>
<feature type="compositionally biased region" description="Acidic residues" evidence="10">
    <location>
        <begin position="638"/>
        <end position="656"/>
    </location>
</feature>
<feature type="region of interest" description="Disordered" evidence="10">
    <location>
        <begin position="595"/>
        <end position="616"/>
    </location>
</feature>
<sequence>MIFQSFLLGNLVYLCMKIINSVVVVGLYYGFLTTFSIGPSYLFLLRAQVMEEEEGTEKMVSAATGFIMGQLMMFISIYYAPLHLALGRPHTLTALVLPYLLVHFFWNNSKDFLDYGFTTRNSMRNFSIQCVFLNNLIFPFFNHFILPSSMLARLVNIYMFRCNNKMLFVTSSFVGWLIGHIFFLKWLRLVLVWIRQKHSIRANRYNKYLASKLTNSMARIFSIILFITCVYYLGRIPSPILTNKWKETSKMEEGEEEEGEESEEERDEEIETASEMNGTKQEQERSAEEDPSPSFFSEEKEDPNKIDETEEIRVNGKEKTQDEFHFRFTETGSKNSPVSEDSYLMNINENHDNSKFQILMENKDLFSFWFGKPLVTLLFDSNRWNRPFRYIKNNQFENAVRNEMSQYFFDTCQSAGKERISFTYPPSLSTFWEMIKSWISLPTLEEFSSNELYNHWVYTNKQKSNNLNNEFVNRIQALDKESLFLNILETRTRLCNDNTTNEYLPPMYDPFLNGPYRRTITKSLSPSIIKIQKTSIDNFIEKVGINRIHGIVLPDTDYHKTEQKIDQFDKEPLSTEIVDFFSFINEFGKESGSNLNSRGLSVFSDEEEEEEEGRKEISKKVPRWLYKLTSELEHEPGEDQSGEDQSGEDQSGEDQENGQLDPGIRSRNAKLVVILTGPEGDPEGETEDSDETGQVTLIDYAHQSDFRRGIIAGSIRAQRRKMVIWKLFQAHARSPLFWGREKKSLLFSLFSFDISGPIKRIFRNWVGKGPAFQIVEYTEEQTKREEKTEKDKKEEKESERMGIAEAWETTPYGQEIRGCTLIIQSIFRKYILLPSLIIAKNIGRMLLLQLPEWYEDLQEWNRETHIKCTYNGVPLSETEFPKDWLTDGIQIKILFPFRLKPWHRSKLRFSHKDLIMKKKEEKNDFCFLTIWGLETELPFGSPRKRPSFFKPIFKELEKKIGKFQKKSFRLLKILKGKIRLPRKVSKETKKWVLKSFIFFKKIREELLKINPILLFRSRKVEVYESSETKKERDPIISNQMIHESSSQIASPGWTNSSLTEKKMKDLTDRTNTIRNQIERITKEKKKVTPEIEINSSLNKTSYNAKRLEKWKILKRRNTRLICKLTFFLKFCIESIYTNILVSIINILRRKIQLFLILTKIIRNKSIYNNETNQEIINKKNQNPIEFISTIKKSLYNISNSKKNSHIFSDLSYLSQAYVFYKLSQTQVINLYKLKSFLQYQEIPFFLKPEIKDSFETQGIVHSKLRDNRLPSSEMNQWKNWLRGHYQYDLSQIRWSRLIPQQWRNRVYQRRMVKRKNFSKWNSYEKDQLIDSKKPNILEVYSLSDNFLNFLEDDKYDLFSFSYKSINFSLYQRRRVKRENFSKWNSYEKDQLIDSKKPNILEVYSLSDNFPKYYKYDLFSYKSINSENKKDSFISRSPFEGNKNQEISYNYNTYKDTFFDMMGSIPINNFLGKGDILDILYMDMEKTPDRKYLDWKILHFDLRKKVDIEAWITIDANRNQNTKIVTNNSQLIDKKNIFYLRIPEMNLPTPPKAAFWDWMGMHAKRPILNRELWFFPEFLLLYNTYKTKPWFIPSKLLLLNLNRNENSNENQKINEKQKGSFLIPSNNKINQEETTSQGDLGSVLSNQQKDIEEDSAGSDMKKGKKKKKYKSLMEAELYLFLNRCFLFQLSWGETFDQRMMNNIRVYGFLLKLIDPKTKKVSIASIQKGEMSLDIMLIQKNFTLPEWMKGGILIIEPVRLSVKNDGQFIMYQTIGISLVHKSKHQTNQRYREQRYVAKNHFDESIPPHERITRNRDKNHLDLLVPENILSFRRRRKLRILSCFNSKNRNDVDRNPVFCNEKNSSQVLGASNHLDRETNPLMKLKFFLWPNYRLEDLACMNRYWFDTNNGSRFSMLRIHLYPRLKIR</sequence>
<keyword evidence="5 9" id="KW-0812">Transmembrane</keyword>
<evidence type="ECO:0000256" key="10">
    <source>
        <dbReference type="SAM" id="MobiDB-lite"/>
    </source>
</evidence>
<evidence type="ECO:0000256" key="9">
    <source>
        <dbReference type="RuleBase" id="RU364085"/>
    </source>
</evidence>
<gene>
    <name evidence="11" type="primary">ycf1</name>
    <name evidence="9" type="synonym">TIC214</name>
</gene>
<feature type="transmembrane region" description="Helical" evidence="9">
    <location>
        <begin position="126"/>
        <end position="146"/>
    </location>
</feature>
<keyword evidence="9 11" id="KW-0934">Plastid</keyword>
<dbReference type="GeneID" id="40147863"/>
<accession>A0A4D5Y1G7</accession>
<dbReference type="GeneID" id="40147810"/>
<keyword evidence="6 9" id="KW-0653">Protein transport</keyword>
<dbReference type="EMBL" id="MH817874">
    <property type="protein sequence ID" value="QBS49468.1"/>
    <property type="molecule type" value="Genomic_DNA"/>
</dbReference>
<feature type="transmembrane region" description="Helical" evidence="9">
    <location>
        <begin position="86"/>
        <end position="106"/>
    </location>
</feature>
<feature type="region of interest" description="Disordered" evidence="10">
    <location>
        <begin position="780"/>
        <end position="800"/>
    </location>
</feature>
<proteinExistence type="inferred from homology"/>
<keyword evidence="7 9" id="KW-1133">Transmembrane helix</keyword>
<feature type="transmembrane region" description="Helical" evidence="9">
    <location>
        <begin position="26"/>
        <end position="47"/>
    </location>
</feature>
<dbReference type="GO" id="GO:0015031">
    <property type="term" value="P:protein transport"/>
    <property type="evidence" value="ECO:0007669"/>
    <property type="project" value="UniProtKB-KW"/>
</dbReference>
<evidence type="ECO:0000256" key="1">
    <source>
        <dbReference type="ARBA" id="ARBA00004446"/>
    </source>
</evidence>
<evidence type="ECO:0000256" key="2">
    <source>
        <dbReference type="ARBA" id="ARBA00009956"/>
    </source>
</evidence>
<comment type="subunit">
    <text evidence="3 9">Part of the Tic complex.</text>
</comment>
<feature type="compositionally biased region" description="Basic and acidic residues" evidence="10">
    <location>
        <begin position="302"/>
        <end position="320"/>
    </location>
</feature>
<comment type="similarity">
    <text evidence="2 9">Belongs to the TIC214 family.</text>
</comment>
<evidence type="ECO:0000313" key="11">
    <source>
        <dbReference type="EMBL" id="QBS49468.1"/>
    </source>
</evidence>
<reference evidence="11" key="1">
    <citation type="journal article" date="2019" name="Mol. Ecol. Resour.">
        <title>Phylogenomics using low-depth whole genome sequencing: A case study with the olive tribe.</title>
        <authorList>
            <person name="Olofsson J.K."/>
            <person name="Cantera I."/>
            <person name="Van de Paer C."/>
            <person name="Hong-Wa C."/>
            <person name="Zedane L."/>
            <person name="Dunning L.T."/>
            <person name="Alberti A."/>
            <person name="Christin P.A."/>
            <person name="Besnard G."/>
        </authorList>
    </citation>
    <scope>NUCLEOTIDE SEQUENCE</scope>
</reference>
<evidence type="ECO:0000256" key="7">
    <source>
        <dbReference type="ARBA" id="ARBA00022989"/>
    </source>
</evidence>
<dbReference type="PANTHER" id="PTHR33163:SF40">
    <property type="entry name" value="PROTEIN TIC 214"/>
    <property type="match status" value="1"/>
</dbReference>
<comment type="function">
    <text evidence="9">Involved in protein precursor import into chloroplasts. May be part of an intermediate translocation complex acting as a protein-conducting channel at the inner envelope.</text>
</comment>
<dbReference type="PANTHER" id="PTHR33163">
    <property type="entry name" value="PROTEIN TIC 214-RELATED"/>
    <property type="match status" value="1"/>
</dbReference>
<dbReference type="RefSeq" id="YP_009634526.1">
    <property type="nucleotide sequence ID" value="NC_042274.1"/>
</dbReference>
<evidence type="ECO:0000256" key="5">
    <source>
        <dbReference type="ARBA" id="ARBA00022692"/>
    </source>
</evidence>
<protein>
    <recommendedName>
        <fullName evidence="4 9">Protein TIC 214</fullName>
    </recommendedName>
    <alternativeName>
        <fullName evidence="8 9">Translocon at the inner envelope membrane of chloroplasts 214</fullName>
    </alternativeName>
</protein>
<feature type="transmembrane region" description="Helical" evidence="9">
    <location>
        <begin position="166"/>
        <end position="195"/>
    </location>
</feature>
<keyword evidence="9" id="KW-0813">Transport</keyword>
<dbReference type="GO" id="GO:0009706">
    <property type="term" value="C:chloroplast inner membrane"/>
    <property type="evidence" value="ECO:0007669"/>
    <property type="project" value="UniProtKB-SubCell"/>
</dbReference>
<comment type="subcellular location">
    <subcellularLocation>
        <location evidence="1">Plastid membrane</location>
        <topology evidence="1">Multi-pass membrane protein</topology>
    </subcellularLocation>
    <subcellularLocation>
        <location evidence="9">Plastid</location>
        <location evidence="9">Chloroplast inner membrane</location>
    </subcellularLocation>
</comment>
<dbReference type="EMBL" id="MH817874">
    <property type="protein sequence ID" value="QBS49469.1"/>
    <property type="molecule type" value="Genomic_DNA"/>
</dbReference>
<evidence type="ECO:0000256" key="4">
    <source>
        <dbReference type="ARBA" id="ARBA00016640"/>
    </source>
</evidence>
<name>A0A4D5Y1G7_LIGVU</name>
<feature type="transmembrane region" description="Helical" evidence="9">
    <location>
        <begin position="59"/>
        <end position="80"/>
    </location>
</feature>